<dbReference type="Pfam" id="PF00795">
    <property type="entry name" value="CN_hydrolase"/>
    <property type="match status" value="1"/>
</dbReference>
<evidence type="ECO:0000256" key="3">
    <source>
        <dbReference type="ARBA" id="ARBA00022679"/>
    </source>
</evidence>
<dbReference type="InterPro" id="IPR045378">
    <property type="entry name" value="LNT_N"/>
</dbReference>
<feature type="transmembrane region" description="Helical" evidence="8">
    <location>
        <begin position="52"/>
        <end position="69"/>
    </location>
</feature>
<name>A0A850PWJ9_9MYCO</name>
<reference evidence="10 11" key="1">
    <citation type="submission" date="2020-05" db="EMBL/GenBank/DDBJ databases">
        <title>Draft genome sequence of Mycobacterium hippocampi DL, isolated from European seabass, Dicentrarchus labrax, reared in fish farms.</title>
        <authorList>
            <person name="Stathopoulou P."/>
            <person name="Asimakis E."/>
            <person name="Tzokas K."/>
            <person name="Batargias C."/>
            <person name="Tsiamis G."/>
        </authorList>
    </citation>
    <scope>NUCLEOTIDE SEQUENCE [LARGE SCALE GENOMIC DNA]</scope>
    <source>
        <strain evidence="10 11">DL</strain>
    </source>
</reference>
<keyword evidence="5 8" id="KW-1133">Transmembrane helix</keyword>
<dbReference type="EMBL" id="JABFYL010000039">
    <property type="protein sequence ID" value="NVN51906.1"/>
    <property type="molecule type" value="Genomic_DNA"/>
</dbReference>
<evidence type="ECO:0000256" key="8">
    <source>
        <dbReference type="HAMAP-Rule" id="MF_01148"/>
    </source>
</evidence>
<dbReference type="GO" id="GO:0005886">
    <property type="term" value="C:plasma membrane"/>
    <property type="evidence" value="ECO:0007669"/>
    <property type="project" value="UniProtKB-SubCell"/>
</dbReference>
<dbReference type="PROSITE" id="PS50263">
    <property type="entry name" value="CN_HYDROLASE"/>
    <property type="match status" value="1"/>
</dbReference>
<keyword evidence="7 8" id="KW-0012">Acyltransferase</keyword>
<evidence type="ECO:0000256" key="1">
    <source>
        <dbReference type="ARBA" id="ARBA00004651"/>
    </source>
</evidence>
<comment type="caution">
    <text evidence="10">The sequence shown here is derived from an EMBL/GenBank/DDBJ whole genome shotgun (WGS) entry which is preliminary data.</text>
</comment>
<dbReference type="SUPFAM" id="SSF56317">
    <property type="entry name" value="Carbon-nitrogen hydrolase"/>
    <property type="match status" value="1"/>
</dbReference>
<dbReference type="AlphaFoldDB" id="A0A850PWJ9"/>
<accession>A0A850PWJ9</accession>
<evidence type="ECO:0000256" key="7">
    <source>
        <dbReference type="ARBA" id="ARBA00023315"/>
    </source>
</evidence>
<dbReference type="Pfam" id="PF20154">
    <property type="entry name" value="LNT_N"/>
    <property type="match status" value="1"/>
</dbReference>
<feature type="transmembrane region" description="Helical" evidence="8">
    <location>
        <begin position="518"/>
        <end position="539"/>
    </location>
</feature>
<dbReference type="GO" id="GO:0042158">
    <property type="term" value="P:lipoprotein biosynthetic process"/>
    <property type="evidence" value="ECO:0007669"/>
    <property type="project" value="UniProtKB-UniRule"/>
</dbReference>
<protein>
    <recommendedName>
        <fullName evidence="8">Apolipoprotein N-acyltransferase</fullName>
        <shortName evidence="8">ALP N-acyltransferase</shortName>
        <ecNumber evidence="8">2.3.1.269</ecNumber>
    </recommendedName>
</protein>
<gene>
    <name evidence="8" type="primary">lnt</name>
    <name evidence="10" type="ORF">HLY00_1897</name>
</gene>
<comment type="pathway">
    <text evidence="8">Protein modification; lipoprotein biosynthesis (N-acyl transfer).</text>
</comment>
<feature type="transmembrane region" description="Helical" evidence="8">
    <location>
        <begin position="173"/>
        <end position="198"/>
    </location>
</feature>
<dbReference type="PANTHER" id="PTHR38686">
    <property type="entry name" value="APOLIPOPROTEIN N-ACYLTRANSFERASE"/>
    <property type="match status" value="1"/>
</dbReference>
<evidence type="ECO:0000313" key="11">
    <source>
        <dbReference type="Proteomes" id="UP000570517"/>
    </source>
</evidence>
<dbReference type="GO" id="GO:0016410">
    <property type="term" value="F:N-acyltransferase activity"/>
    <property type="evidence" value="ECO:0007669"/>
    <property type="project" value="UniProtKB-UniRule"/>
</dbReference>
<dbReference type="CDD" id="cd07571">
    <property type="entry name" value="ALP_N-acyl_transferase"/>
    <property type="match status" value="1"/>
</dbReference>
<evidence type="ECO:0000256" key="2">
    <source>
        <dbReference type="ARBA" id="ARBA00022475"/>
    </source>
</evidence>
<organism evidence="10 11">
    <name type="scientific">Mycolicibacterium hippocampi</name>
    <dbReference type="NCBI Taxonomy" id="659824"/>
    <lineage>
        <taxon>Bacteria</taxon>
        <taxon>Bacillati</taxon>
        <taxon>Actinomycetota</taxon>
        <taxon>Actinomycetes</taxon>
        <taxon>Mycobacteriales</taxon>
        <taxon>Mycobacteriaceae</taxon>
        <taxon>Mycolicibacterium</taxon>
    </lineage>
</organism>
<keyword evidence="10" id="KW-0449">Lipoprotein</keyword>
<evidence type="ECO:0000313" key="10">
    <source>
        <dbReference type="EMBL" id="NVN51906.1"/>
    </source>
</evidence>
<feature type="transmembrane region" description="Helical" evidence="8">
    <location>
        <begin position="76"/>
        <end position="97"/>
    </location>
</feature>
<comment type="function">
    <text evidence="8">Catalyzes the phospholipid dependent N-acylation of the N-terminal cysteine of apolipoprotein, the last step in lipoprotein maturation.</text>
</comment>
<feature type="domain" description="CN hydrolase" evidence="9">
    <location>
        <begin position="252"/>
        <end position="508"/>
    </location>
</feature>
<dbReference type="Proteomes" id="UP000570517">
    <property type="component" value="Unassembled WGS sequence"/>
</dbReference>
<dbReference type="PANTHER" id="PTHR38686:SF1">
    <property type="entry name" value="APOLIPOPROTEIN N-ACYLTRANSFERASE"/>
    <property type="match status" value="1"/>
</dbReference>
<keyword evidence="6 8" id="KW-0472">Membrane</keyword>
<evidence type="ECO:0000256" key="6">
    <source>
        <dbReference type="ARBA" id="ARBA00023136"/>
    </source>
</evidence>
<keyword evidence="2 8" id="KW-1003">Cell membrane</keyword>
<feature type="transmembrane region" description="Helical" evidence="8">
    <location>
        <begin position="103"/>
        <end position="127"/>
    </location>
</feature>
<dbReference type="Gene3D" id="3.60.110.10">
    <property type="entry name" value="Carbon-nitrogen hydrolase"/>
    <property type="match status" value="1"/>
</dbReference>
<comment type="catalytic activity">
    <reaction evidence="8">
        <text>N-terminal S-1,2-diacyl-sn-glyceryl-L-cysteinyl-[lipoprotein] + a glycerophospholipid = N-acyl-S-1,2-diacyl-sn-glyceryl-L-cysteinyl-[lipoprotein] + a 2-acyl-sn-glycero-3-phospholipid + H(+)</text>
        <dbReference type="Rhea" id="RHEA:48228"/>
        <dbReference type="Rhea" id="RHEA-COMP:14681"/>
        <dbReference type="Rhea" id="RHEA-COMP:14684"/>
        <dbReference type="ChEBI" id="CHEBI:15378"/>
        <dbReference type="ChEBI" id="CHEBI:136912"/>
        <dbReference type="ChEBI" id="CHEBI:140656"/>
        <dbReference type="ChEBI" id="CHEBI:140657"/>
        <dbReference type="ChEBI" id="CHEBI:140660"/>
        <dbReference type="EC" id="2.3.1.269"/>
    </reaction>
</comment>
<dbReference type="UniPathway" id="UPA00666"/>
<dbReference type="InterPro" id="IPR003010">
    <property type="entry name" value="C-N_Hydrolase"/>
</dbReference>
<evidence type="ECO:0000256" key="4">
    <source>
        <dbReference type="ARBA" id="ARBA00022692"/>
    </source>
</evidence>
<keyword evidence="11" id="KW-1185">Reference proteome</keyword>
<dbReference type="InterPro" id="IPR036526">
    <property type="entry name" value="C-N_Hydrolase_sf"/>
</dbReference>
<dbReference type="NCBIfam" id="TIGR00546">
    <property type="entry name" value="lnt"/>
    <property type="match status" value="1"/>
</dbReference>
<sequence>MADVDEVHTVDPASEPMSRSRRFGHALVDRLPALSVTIAAGLALCVSFPPFGWWYLAILAFALLAWVLTRPSTTAAGGFGYGLLFGLAFYLPLLPWISGLVGALPWVMLSLVQALFPALFGLFAVLVRKVPGWPLWFAGLWSAQEWLKSTIPFGGFPWGVVGFSQTESPVLPLAYVGGAPLVSFAVVLLGFSVAAMTLEVIRWWRSDGADRAAAPPAVVIPGLCISLVLLATALAWPHVRTSGAGAGDDPPVTIAAVQGNVPRLGLEFNAQRRAVLDNHVRETLRLADDVRAGRAPRPMLVIWPENSSDIDPLANPDARAQISTAAAAIDAPILVGGVVAAPGYSRDNPVSTNSVIVWNPATGPAARHDKQIVQPFGEYLPWRSFFSLLSPYAERAGYFIPGEGTGVVQAAGVPVGVTTCWEVIFDRAARESVRNGAQVLAVPTNNATFDQAMSEQHLAFSRLRAVEHNRYAVVAGTVGISAVIAPDGRELARTGFFEPAYLDQQIRLKTSLTPATRFGPIVEAVLIAIGVAGVLGAILHNGSFVPARMRGRRSTTDDGEGAT</sequence>
<keyword evidence="3 8" id="KW-0808">Transferase</keyword>
<proteinExistence type="inferred from homology"/>
<dbReference type="InterPro" id="IPR004563">
    <property type="entry name" value="Apolipo_AcylTrfase"/>
</dbReference>
<evidence type="ECO:0000259" key="9">
    <source>
        <dbReference type="PROSITE" id="PS50263"/>
    </source>
</evidence>
<feature type="transmembrane region" description="Helical" evidence="8">
    <location>
        <begin position="218"/>
        <end position="236"/>
    </location>
</feature>
<dbReference type="HAMAP" id="MF_01148">
    <property type="entry name" value="Lnt"/>
    <property type="match status" value="1"/>
</dbReference>
<keyword evidence="4 8" id="KW-0812">Transmembrane</keyword>
<comment type="subcellular location">
    <subcellularLocation>
        <location evidence="1 8">Cell membrane</location>
        <topology evidence="1 8">Multi-pass membrane protein</topology>
    </subcellularLocation>
</comment>
<evidence type="ECO:0000256" key="5">
    <source>
        <dbReference type="ARBA" id="ARBA00022989"/>
    </source>
</evidence>
<dbReference type="EC" id="2.3.1.269" evidence="8"/>
<dbReference type="RefSeq" id="WP_178360172.1">
    <property type="nucleotide sequence ID" value="NZ_JABFYL010000039.1"/>
</dbReference>
<comment type="similarity">
    <text evidence="8">Belongs to the CN hydrolase family. Apolipoprotein N-acyltransferase subfamily.</text>
</comment>